<feature type="binding site" evidence="6">
    <location>
        <position position="176"/>
    </location>
    <ligand>
        <name>S-adenosyl-L-methionine</name>
        <dbReference type="ChEBI" id="CHEBI:59789"/>
    </ligand>
</feature>
<keyword evidence="4 6" id="KW-0808">Transferase</keyword>
<evidence type="ECO:0000313" key="9">
    <source>
        <dbReference type="Proteomes" id="UP000722989"/>
    </source>
</evidence>
<dbReference type="SUPFAM" id="SSF53335">
    <property type="entry name" value="S-adenosyl-L-methionine-dependent methyltransferases"/>
    <property type="match status" value="1"/>
</dbReference>
<feature type="region of interest" description="Disordered" evidence="7">
    <location>
        <begin position="243"/>
        <end position="280"/>
    </location>
</feature>
<feature type="binding site" evidence="6">
    <location>
        <position position="114"/>
    </location>
    <ligand>
        <name>S-adenosyl-L-methionine</name>
        <dbReference type="ChEBI" id="CHEBI:59789"/>
    </ligand>
</feature>
<dbReference type="NCBIfam" id="TIGR00138">
    <property type="entry name" value="rsmG_gidB"/>
    <property type="match status" value="1"/>
</dbReference>
<keyword evidence="3 6" id="KW-0489">Methyltransferase</keyword>
<evidence type="ECO:0000256" key="6">
    <source>
        <dbReference type="HAMAP-Rule" id="MF_00074"/>
    </source>
</evidence>
<dbReference type="EC" id="2.1.1.-" evidence="6"/>
<feature type="region of interest" description="Disordered" evidence="7">
    <location>
        <begin position="1"/>
        <end position="22"/>
    </location>
</feature>
<dbReference type="InterPro" id="IPR029063">
    <property type="entry name" value="SAM-dependent_MTases_sf"/>
</dbReference>
<evidence type="ECO:0000256" key="2">
    <source>
        <dbReference type="ARBA" id="ARBA00022552"/>
    </source>
</evidence>
<dbReference type="PANTHER" id="PTHR31760:SF0">
    <property type="entry name" value="S-ADENOSYL-L-METHIONINE-DEPENDENT METHYLTRANSFERASES SUPERFAMILY PROTEIN"/>
    <property type="match status" value="1"/>
</dbReference>
<comment type="caution">
    <text evidence="8">The sequence shown here is derived from an EMBL/GenBank/DDBJ whole genome shotgun (WGS) entry which is preliminary data.</text>
</comment>
<evidence type="ECO:0000256" key="5">
    <source>
        <dbReference type="ARBA" id="ARBA00022691"/>
    </source>
</evidence>
<feature type="binding site" evidence="6">
    <location>
        <begin position="160"/>
        <end position="161"/>
    </location>
    <ligand>
        <name>S-adenosyl-L-methionine</name>
        <dbReference type="ChEBI" id="CHEBI:59789"/>
    </ligand>
</feature>
<feature type="compositionally biased region" description="Basic residues" evidence="7">
    <location>
        <begin position="264"/>
        <end position="280"/>
    </location>
</feature>
<name>A0ABX0XS49_9ACTN</name>
<comment type="caution">
    <text evidence="6">Lacks conserved residue(s) required for the propagation of feature annotation.</text>
</comment>
<dbReference type="Proteomes" id="UP000722989">
    <property type="component" value="Unassembled WGS sequence"/>
</dbReference>
<gene>
    <name evidence="6 8" type="primary">rsmG</name>
    <name evidence="8" type="ORF">HC031_03710</name>
</gene>
<organism evidence="8 9">
    <name type="scientific">Planosporangium thailandense</name>
    <dbReference type="NCBI Taxonomy" id="765197"/>
    <lineage>
        <taxon>Bacteria</taxon>
        <taxon>Bacillati</taxon>
        <taxon>Actinomycetota</taxon>
        <taxon>Actinomycetes</taxon>
        <taxon>Micromonosporales</taxon>
        <taxon>Micromonosporaceae</taxon>
        <taxon>Planosporangium</taxon>
    </lineage>
</organism>
<dbReference type="InterPro" id="IPR003682">
    <property type="entry name" value="rRNA_ssu_MeTfrase_G"/>
</dbReference>
<keyword evidence="5 6" id="KW-0949">S-adenosyl-L-methionine</keyword>
<protein>
    <recommendedName>
        <fullName evidence="6">Ribosomal RNA small subunit methyltransferase G</fullName>
        <ecNumber evidence="6">2.1.1.-</ecNumber>
    </recommendedName>
    <alternativeName>
        <fullName evidence="6">16S rRNA 7-methylguanosine methyltransferase</fullName>
        <shortName evidence="6">16S rRNA m7G methyltransferase</shortName>
    </alternativeName>
</protein>
<comment type="function">
    <text evidence="6">Specifically methylates the N7 position of a guanine in 16S rRNA.</text>
</comment>
<evidence type="ECO:0000313" key="8">
    <source>
        <dbReference type="EMBL" id="NJC68835.1"/>
    </source>
</evidence>
<evidence type="ECO:0000256" key="3">
    <source>
        <dbReference type="ARBA" id="ARBA00022603"/>
    </source>
</evidence>
<feature type="compositionally biased region" description="Basic and acidic residues" evidence="7">
    <location>
        <begin position="244"/>
        <end position="263"/>
    </location>
</feature>
<evidence type="ECO:0000256" key="7">
    <source>
        <dbReference type="SAM" id="MobiDB-lite"/>
    </source>
</evidence>
<dbReference type="EMBL" id="JAATVY010000002">
    <property type="protein sequence ID" value="NJC68835.1"/>
    <property type="molecule type" value="Genomic_DNA"/>
</dbReference>
<keyword evidence="9" id="KW-1185">Reference proteome</keyword>
<dbReference type="PANTHER" id="PTHR31760">
    <property type="entry name" value="S-ADENOSYL-L-METHIONINE-DEPENDENT METHYLTRANSFERASES SUPERFAMILY PROTEIN"/>
    <property type="match status" value="1"/>
</dbReference>
<evidence type="ECO:0000256" key="1">
    <source>
        <dbReference type="ARBA" id="ARBA00022490"/>
    </source>
</evidence>
<feature type="compositionally biased region" description="Basic residues" evidence="7">
    <location>
        <begin position="1"/>
        <end position="14"/>
    </location>
</feature>
<sequence>MYRCRNRAPRRRPERSRLPAPSSPADWIWRPSVTGSSFDPPADLVPAARTLFGARLPLATEYARRLATDGVVRGLIGPRETERIWDRHLVNCAAVAELIASEASTADVGSGAGLPGVVLAIARPDLSVALLEPLARRTAFLSEVVADLGLDNVEVVRVRAEDAVGKLAPVDVVTARAVAALDRLSAWCLPLAKVGGRLLALKGATAADEVAAHRDAVARLGGSEPVIRSCGQGLLPDPTTVVEVVRDRDLTPASKRERPERPGRSRSGRSRSGSRPRRGA</sequence>
<keyword evidence="1 6" id="KW-0963">Cytoplasm</keyword>
<evidence type="ECO:0000256" key="4">
    <source>
        <dbReference type="ARBA" id="ARBA00022679"/>
    </source>
</evidence>
<comment type="similarity">
    <text evidence="6">Belongs to the methyltransferase superfamily. RNA methyltransferase RsmG family.</text>
</comment>
<dbReference type="HAMAP" id="MF_00074">
    <property type="entry name" value="16SrRNA_methyltr_G"/>
    <property type="match status" value="1"/>
</dbReference>
<proteinExistence type="inferred from homology"/>
<keyword evidence="2 6" id="KW-0698">rRNA processing</keyword>
<accession>A0ABX0XS49</accession>
<dbReference type="Pfam" id="PF02527">
    <property type="entry name" value="GidB"/>
    <property type="match status" value="1"/>
</dbReference>
<comment type="subcellular location">
    <subcellularLocation>
        <location evidence="6">Cytoplasm</location>
    </subcellularLocation>
</comment>
<reference evidence="8 9" key="1">
    <citation type="submission" date="2020-03" db="EMBL/GenBank/DDBJ databases">
        <title>WGS of the type strain of Planosporangium spp.</title>
        <authorList>
            <person name="Thawai C."/>
        </authorList>
    </citation>
    <scope>NUCLEOTIDE SEQUENCE [LARGE SCALE GENOMIC DNA]</scope>
    <source>
        <strain evidence="8 9">TBRC 5610</strain>
    </source>
</reference>
<dbReference type="Gene3D" id="3.40.50.150">
    <property type="entry name" value="Vaccinia Virus protein VP39"/>
    <property type="match status" value="1"/>
</dbReference>
<feature type="binding site" evidence="6">
    <location>
        <position position="109"/>
    </location>
    <ligand>
        <name>S-adenosyl-L-methionine</name>
        <dbReference type="ChEBI" id="CHEBI:59789"/>
    </ligand>
</feature>